<proteinExistence type="predicted"/>
<dbReference type="Gene3D" id="3.80.10.10">
    <property type="entry name" value="Ribonuclease Inhibitor"/>
    <property type="match status" value="1"/>
</dbReference>
<organism evidence="1 2">
    <name type="scientific">Botryobasidium botryosum (strain FD-172 SS1)</name>
    <dbReference type="NCBI Taxonomy" id="930990"/>
    <lineage>
        <taxon>Eukaryota</taxon>
        <taxon>Fungi</taxon>
        <taxon>Dikarya</taxon>
        <taxon>Basidiomycota</taxon>
        <taxon>Agaricomycotina</taxon>
        <taxon>Agaricomycetes</taxon>
        <taxon>Cantharellales</taxon>
        <taxon>Botryobasidiaceae</taxon>
        <taxon>Botryobasidium</taxon>
    </lineage>
</organism>
<dbReference type="AlphaFoldDB" id="A0A067M222"/>
<sequence length="406" mass="46481">MPGLELPNELISIIIDYFHVEKPTLKICTLVCRDWIAPSRFHLLHSICVHERDIDKFISLCTSPFSTLHHARTFELEGSPDQRYHNNPGLNKLLTWRSPDGQRTIATVLPWLENLSLRYLSFWIFSNGVKWGLARFRSLRKLSLKNVIFVTRDQLSTLLSLLPRLEVLSLADIEVWYEGARDPAINTLIPKLHTIKLKNTPRGILDLLIPCRSLRVFHLCVLSFSERAFTCGEEVGRLLASAGPSLKEFCAHAQKSKLWSDDDHTSIDLRSIDLTKNTCLRRISLHVMYGLYLPFLRQLVDAASLSASFVPTLQSLEVTYAPRLSTNWETFDILLQLPYFSALSELKLYMADDASVVSSMENTGEGSEAHTILNRETEEFAGRLPRCRARGILRPVEWYAHRHTHF</sequence>
<dbReference type="OrthoDB" id="2788229at2759"/>
<reference evidence="2" key="1">
    <citation type="journal article" date="2014" name="Proc. Natl. Acad. Sci. U.S.A.">
        <title>Extensive sampling of basidiomycete genomes demonstrates inadequacy of the white-rot/brown-rot paradigm for wood decay fungi.</title>
        <authorList>
            <person name="Riley R."/>
            <person name="Salamov A.A."/>
            <person name="Brown D.W."/>
            <person name="Nagy L.G."/>
            <person name="Floudas D."/>
            <person name="Held B.W."/>
            <person name="Levasseur A."/>
            <person name="Lombard V."/>
            <person name="Morin E."/>
            <person name="Otillar R."/>
            <person name="Lindquist E.A."/>
            <person name="Sun H."/>
            <person name="LaButti K.M."/>
            <person name="Schmutz J."/>
            <person name="Jabbour D."/>
            <person name="Luo H."/>
            <person name="Baker S.E."/>
            <person name="Pisabarro A.G."/>
            <person name="Walton J.D."/>
            <person name="Blanchette R.A."/>
            <person name="Henrissat B."/>
            <person name="Martin F."/>
            <person name="Cullen D."/>
            <person name="Hibbett D.S."/>
            <person name="Grigoriev I.V."/>
        </authorList>
    </citation>
    <scope>NUCLEOTIDE SEQUENCE [LARGE SCALE GENOMIC DNA]</scope>
    <source>
        <strain evidence="2">FD-172 SS1</strain>
    </source>
</reference>
<dbReference type="HOGENOM" id="CLU_036316_2_0_1"/>
<name>A0A067M222_BOTB1</name>
<gene>
    <name evidence="1" type="ORF">BOTBODRAFT_178843</name>
</gene>
<dbReference type="InterPro" id="IPR032675">
    <property type="entry name" value="LRR_dom_sf"/>
</dbReference>
<evidence type="ECO:0000313" key="1">
    <source>
        <dbReference type="EMBL" id="KDQ09619.1"/>
    </source>
</evidence>
<dbReference type="EMBL" id="KL198076">
    <property type="protein sequence ID" value="KDQ09619.1"/>
    <property type="molecule type" value="Genomic_DNA"/>
</dbReference>
<keyword evidence="2" id="KW-1185">Reference proteome</keyword>
<dbReference type="InParanoid" id="A0A067M222"/>
<accession>A0A067M222</accession>
<evidence type="ECO:0008006" key="3">
    <source>
        <dbReference type="Google" id="ProtNLM"/>
    </source>
</evidence>
<dbReference type="SUPFAM" id="SSF52047">
    <property type="entry name" value="RNI-like"/>
    <property type="match status" value="1"/>
</dbReference>
<protein>
    <recommendedName>
        <fullName evidence="3">F-box domain-containing protein</fullName>
    </recommendedName>
</protein>
<evidence type="ECO:0000313" key="2">
    <source>
        <dbReference type="Proteomes" id="UP000027195"/>
    </source>
</evidence>
<dbReference type="Proteomes" id="UP000027195">
    <property type="component" value="Unassembled WGS sequence"/>
</dbReference>